<dbReference type="AlphaFoldDB" id="A0AAU9RPR4"/>
<dbReference type="GO" id="GO:0043531">
    <property type="term" value="F:ADP binding"/>
    <property type="evidence" value="ECO:0007669"/>
    <property type="project" value="InterPro"/>
</dbReference>
<sequence>MAGELVSFGIEKLYDLLNADAKKHTSAVVRHCIEEIKEIVFDAEDKIETYLLKEGLRRTSKSIKKRIRRLACIIPDRREIASDNRCISKRISKVICAMKDFGVQQIILDVGDSQPLQERLREMQQEFPREYKNDLVGLDTNVKELVGYLVEEGDVQVRITIPKKDALELNKVDGEMEKMSKEMIKHCGVLPLAVRVLGGLLAEKYTLHNWKRVSENLGSHLCGRTYSFYYILSLSFEELPSYLKQCFLYLAHIPEDFAIDVEKLTYYWAAEGILKHEYLERESVEMLQMTTYKSWEASNWMAWDLFFTRLQLLRVLDLCSAVSFEGGKLPSGIGKLIHLRYLSLKGAK</sequence>
<dbReference type="InterPro" id="IPR027417">
    <property type="entry name" value="P-loop_NTPase"/>
</dbReference>
<organism evidence="5 6">
    <name type="scientific">Thlaspi arvense</name>
    <name type="common">Field penny-cress</name>
    <dbReference type="NCBI Taxonomy" id="13288"/>
    <lineage>
        <taxon>Eukaryota</taxon>
        <taxon>Viridiplantae</taxon>
        <taxon>Streptophyta</taxon>
        <taxon>Embryophyta</taxon>
        <taxon>Tracheophyta</taxon>
        <taxon>Spermatophyta</taxon>
        <taxon>Magnoliopsida</taxon>
        <taxon>eudicotyledons</taxon>
        <taxon>Gunneridae</taxon>
        <taxon>Pentapetalae</taxon>
        <taxon>rosids</taxon>
        <taxon>malvids</taxon>
        <taxon>Brassicales</taxon>
        <taxon>Brassicaceae</taxon>
        <taxon>Thlaspideae</taxon>
        <taxon>Thlaspi</taxon>
    </lineage>
</organism>
<dbReference type="InterPro" id="IPR044974">
    <property type="entry name" value="Disease_R_plants"/>
</dbReference>
<accession>A0AAU9RPR4</accession>
<dbReference type="Pfam" id="PF18052">
    <property type="entry name" value="Rx_N"/>
    <property type="match status" value="1"/>
</dbReference>
<dbReference type="GO" id="GO:0098542">
    <property type="term" value="P:defense response to other organism"/>
    <property type="evidence" value="ECO:0007669"/>
    <property type="project" value="TreeGrafter"/>
</dbReference>
<keyword evidence="6" id="KW-1185">Reference proteome</keyword>
<dbReference type="Gene3D" id="1.10.10.10">
    <property type="entry name" value="Winged helix-like DNA-binding domain superfamily/Winged helix DNA-binding domain"/>
    <property type="match status" value="1"/>
</dbReference>
<dbReference type="Gene3D" id="1.10.8.430">
    <property type="entry name" value="Helical domain of apoptotic protease-activating factors"/>
    <property type="match status" value="1"/>
</dbReference>
<evidence type="ECO:0000259" key="4">
    <source>
        <dbReference type="Pfam" id="PF18052"/>
    </source>
</evidence>
<feature type="non-terminal residue" evidence="5">
    <location>
        <position position="348"/>
    </location>
</feature>
<dbReference type="SUPFAM" id="SSF52540">
    <property type="entry name" value="P-loop containing nucleoside triphosphate hydrolases"/>
    <property type="match status" value="1"/>
</dbReference>
<dbReference type="InterPro" id="IPR042197">
    <property type="entry name" value="Apaf_helical"/>
</dbReference>
<keyword evidence="1" id="KW-0677">Repeat</keyword>
<name>A0AAU9RPR4_THLAR</name>
<protein>
    <recommendedName>
        <fullName evidence="4">Disease resistance N-terminal domain-containing protein</fullName>
    </recommendedName>
</protein>
<dbReference type="CDD" id="cd14798">
    <property type="entry name" value="RX-CC_like"/>
    <property type="match status" value="1"/>
</dbReference>
<reference evidence="5 6" key="1">
    <citation type="submission" date="2022-03" db="EMBL/GenBank/DDBJ databases">
        <authorList>
            <person name="Nunn A."/>
            <person name="Chopra R."/>
            <person name="Nunn A."/>
            <person name="Contreras Garrido A."/>
        </authorList>
    </citation>
    <scope>NUCLEOTIDE SEQUENCE [LARGE SCALE GENOMIC DNA]</scope>
</reference>
<dbReference type="InterPro" id="IPR036388">
    <property type="entry name" value="WH-like_DNA-bd_sf"/>
</dbReference>
<gene>
    <name evidence="5" type="ORF">TAV2_LOCUS6285</name>
</gene>
<keyword evidence="2" id="KW-0547">Nucleotide-binding</keyword>
<dbReference type="InterPro" id="IPR041118">
    <property type="entry name" value="Rx_N"/>
</dbReference>
<dbReference type="InterPro" id="IPR038005">
    <property type="entry name" value="RX-like_CC"/>
</dbReference>
<feature type="domain" description="Disease resistance N-terminal" evidence="4">
    <location>
        <begin position="16"/>
        <end position="63"/>
    </location>
</feature>
<keyword evidence="3" id="KW-0611">Plant defense</keyword>
<proteinExistence type="predicted"/>
<evidence type="ECO:0000256" key="3">
    <source>
        <dbReference type="ARBA" id="ARBA00022821"/>
    </source>
</evidence>
<dbReference type="PANTHER" id="PTHR23155:SF1185">
    <property type="entry name" value="DISEASE RESISTANCE RPP8-LIKE PROTEIN 3-RELATED"/>
    <property type="match status" value="1"/>
</dbReference>
<dbReference type="EMBL" id="OU466858">
    <property type="protein sequence ID" value="CAH2047307.1"/>
    <property type="molecule type" value="Genomic_DNA"/>
</dbReference>
<dbReference type="Proteomes" id="UP000836841">
    <property type="component" value="Chromosome 2"/>
</dbReference>
<evidence type="ECO:0000313" key="5">
    <source>
        <dbReference type="EMBL" id="CAH2047307.1"/>
    </source>
</evidence>
<evidence type="ECO:0000256" key="2">
    <source>
        <dbReference type="ARBA" id="ARBA00022741"/>
    </source>
</evidence>
<dbReference type="PANTHER" id="PTHR23155">
    <property type="entry name" value="DISEASE RESISTANCE PROTEIN RP"/>
    <property type="match status" value="1"/>
</dbReference>
<evidence type="ECO:0000256" key="1">
    <source>
        <dbReference type="ARBA" id="ARBA00022737"/>
    </source>
</evidence>
<evidence type="ECO:0000313" key="6">
    <source>
        <dbReference type="Proteomes" id="UP000836841"/>
    </source>
</evidence>